<evidence type="ECO:0000313" key="3">
    <source>
        <dbReference type="Proteomes" id="UP000594263"/>
    </source>
</evidence>
<dbReference type="InterPro" id="IPR051761">
    <property type="entry name" value="MLP-like_ligand-binding"/>
</dbReference>
<sequence>MGLTGKLEGHTEIKSSPQVFHDLFAGKPHQIAIASPEIVHGHTLHEGELGATGSIIEFHFTHDGVRKSTKNLIEKDDGKNQLVLKVVGGDFDEEFTNLRGTYVATEKGDGKSIVKWTLEFEKKNETVADPVSVLQFLIDVTNNVDAHLQEAASKVAP</sequence>
<dbReference type="EnsemblPlants" id="Kaladp0032s0006.1.v1.1">
    <property type="protein sequence ID" value="Kaladp0032s0006.1.v1.1"/>
    <property type="gene ID" value="Kaladp0032s0006.v1.1"/>
</dbReference>
<proteinExistence type="predicted"/>
<keyword evidence="3" id="KW-1185">Reference proteome</keyword>
<dbReference type="InterPro" id="IPR023393">
    <property type="entry name" value="START-like_dom_sf"/>
</dbReference>
<organism evidence="2 3">
    <name type="scientific">Kalanchoe fedtschenkoi</name>
    <name type="common">Lavender scallops</name>
    <name type="synonym">South American air plant</name>
    <dbReference type="NCBI Taxonomy" id="63787"/>
    <lineage>
        <taxon>Eukaryota</taxon>
        <taxon>Viridiplantae</taxon>
        <taxon>Streptophyta</taxon>
        <taxon>Embryophyta</taxon>
        <taxon>Tracheophyta</taxon>
        <taxon>Spermatophyta</taxon>
        <taxon>Magnoliopsida</taxon>
        <taxon>eudicotyledons</taxon>
        <taxon>Gunneridae</taxon>
        <taxon>Pentapetalae</taxon>
        <taxon>Saxifragales</taxon>
        <taxon>Crassulaceae</taxon>
        <taxon>Kalanchoe</taxon>
    </lineage>
</organism>
<feature type="domain" description="Bet v I/Major latex protein" evidence="1">
    <location>
        <begin position="2"/>
        <end position="151"/>
    </location>
</feature>
<dbReference type="Gene3D" id="3.30.530.20">
    <property type="match status" value="1"/>
</dbReference>
<protein>
    <recommendedName>
        <fullName evidence="1">Bet v I/Major latex protein domain-containing protein</fullName>
    </recommendedName>
</protein>
<dbReference type="InterPro" id="IPR000916">
    <property type="entry name" value="Bet_v_I/MLP"/>
</dbReference>
<evidence type="ECO:0000259" key="1">
    <source>
        <dbReference type="SMART" id="SM01037"/>
    </source>
</evidence>
<reference evidence="2" key="1">
    <citation type="submission" date="2021-01" db="UniProtKB">
        <authorList>
            <consortium name="EnsemblPlants"/>
        </authorList>
    </citation>
    <scope>IDENTIFICATION</scope>
</reference>
<dbReference type="AlphaFoldDB" id="A0A7N0ZT72"/>
<dbReference type="SMART" id="SM01037">
    <property type="entry name" value="Bet_v_1"/>
    <property type="match status" value="1"/>
</dbReference>
<dbReference type="Proteomes" id="UP000594263">
    <property type="component" value="Unplaced"/>
</dbReference>
<dbReference type="Pfam" id="PF00407">
    <property type="entry name" value="Bet_v_1"/>
    <property type="match status" value="1"/>
</dbReference>
<name>A0A7N0ZT72_KALFE</name>
<accession>A0A7N0ZT72</accession>
<dbReference type="GO" id="GO:0006952">
    <property type="term" value="P:defense response"/>
    <property type="evidence" value="ECO:0007669"/>
    <property type="project" value="InterPro"/>
</dbReference>
<dbReference type="OMA" id="KPKFARE"/>
<dbReference type="PANTHER" id="PTHR31907">
    <property type="entry name" value="MLP-LIKE PROTEIN 423"/>
    <property type="match status" value="1"/>
</dbReference>
<evidence type="ECO:0000313" key="2">
    <source>
        <dbReference type="EnsemblPlants" id="Kaladp0032s0006.1.v1.1"/>
    </source>
</evidence>
<dbReference type="Gramene" id="Kaladp0032s0006.1.v1.1">
    <property type="protein sequence ID" value="Kaladp0032s0006.1.v1.1"/>
    <property type="gene ID" value="Kaladp0032s0006.v1.1"/>
</dbReference>
<dbReference type="SUPFAM" id="SSF55961">
    <property type="entry name" value="Bet v1-like"/>
    <property type="match status" value="1"/>
</dbReference>